<dbReference type="PROSITE" id="PS00136">
    <property type="entry name" value="SUBTILASE_ASP"/>
    <property type="match status" value="1"/>
</dbReference>
<feature type="active site" description="Charge relay system" evidence="9 10">
    <location>
        <position position="198"/>
    </location>
</feature>
<evidence type="ECO:0000256" key="9">
    <source>
        <dbReference type="PIRSR" id="PIRSR615500-1"/>
    </source>
</evidence>
<organism evidence="13 14">
    <name type="scientific">Clostridium tarantellae</name>
    <dbReference type="NCBI Taxonomy" id="39493"/>
    <lineage>
        <taxon>Bacteria</taxon>
        <taxon>Bacillati</taxon>
        <taxon>Bacillota</taxon>
        <taxon>Clostridia</taxon>
        <taxon>Eubacteriales</taxon>
        <taxon>Clostridiaceae</taxon>
        <taxon>Clostridium</taxon>
    </lineage>
</organism>
<reference evidence="13 14" key="1">
    <citation type="submission" date="2019-10" db="EMBL/GenBank/DDBJ databases">
        <title>The Genome Sequence of Clostridium tarantellae Isolated from Fish Brain.</title>
        <authorList>
            <person name="Bano L."/>
            <person name="Kiel M."/>
            <person name="Sales G."/>
            <person name="Doxey A.C."/>
            <person name="Mansfield M.J."/>
            <person name="Schiavone M."/>
            <person name="Rossetto O."/>
            <person name="Pirazzini M."/>
            <person name="Dobrindt U."/>
            <person name="Montecucco C."/>
        </authorList>
    </citation>
    <scope>NUCLEOTIDE SEQUENCE [LARGE SCALE GENOMIC DNA]</scope>
    <source>
        <strain evidence="13 14">DSM 3997</strain>
    </source>
</reference>
<dbReference type="Pfam" id="PF05922">
    <property type="entry name" value="Inhibitor_I9"/>
    <property type="match status" value="1"/>
</dbReference>
<dbReference type="InterPro" id="IPR022398">
    <property type="entry name" value="Peptidase_S8_His-AS"/>
</dbReference>
<dbReference type="RefSeq" id="WP_152889030.1">
    <property type="nucleotide sequence ID" value="NZ_WHJC01000071.1"/>
</dbReference>
<comment type="similarity">
    <text evidence="1 10 11">Belongs to the peptidase S8 family.</text>
</comment>
<dbReference type="GO" id="GO:0006508">
    <property type="term" value="P:proteolysis"/>
    <property type="evidence" value="ECO:0007669"/>
    <property type="project" value="UniProtKB-KW"/>
</dbReference>
<evidence type="ECO:0000256" key="4">
    <source>
        <dbReference type="ARBA" id="ARBA00022670"/>
    </source>
</evidence>
<gene>
    <name evidence="13" type="ORF">GBZ86_06860</name>
</gene>
<evidence type="ECO:0000256" key="7">
    <source>
        <dbReference type="ARBA" id="ARBA00022801"/>
    </source>
</evidence>
<dbReference type="GO" id="GO:0004252">
    <property type="term" value="F:serine-type endopeptidase activity"/>
    <property type="evidence" value="ECO:0007669"/>
    <property type="project" value="UniProtKB-UniRule"/>
</dbReference>
<dbReference type="InterPro" id="IPR036852">
    <property type="entry name" value="Peptidase_S8/S53_dom_sf"/>
</dbReference>
<dbReference type="EMBL" id="WHJC01000071">
    <property type="protein sequence ID" value="MPQ43475.1"/>
    <property type="molecule type" value="Genomic_DNA"/>
</dbReference>
<evidence type="ECO:0000256" key="11">
    <source>
        <dbReference type="RuleBase" id="RU003355"/>
    </source>
</evidence>
<dbReference type="InterPro" id="IPR015500">
    <property type="entry name" value="Peptidase_S8_subtilisin-rel"/>
</dbReference>
<feature type="domain" description="Fibronectin type-III" evidence="12">
    <location>
        <begin position="1242"/>
        <end position="1326"/>
    </location>
</feature>
<keyword evidence="3" id="KW-0964">Secreted</keyword>
<evidence type="ECO:0000256" key="8">
    <source>
        <dbReference type="ARBA" id="ARBA00022825"/>
    </source>
</evidence>
<dbReference type="Proteomes" id="UP000430345">
    <property type="component" value="Unassembled WGS sequence"/>
</dbReference>
<proteinExistence type="inferred from homology"/>
<dbReference type="PROSITE" id="PS51892">
    <property type="entry name" value="SUBTILASE"/>
    <property type="match status" value="1"/>
</dbReference>
<keyword evidence="5" id="KW-0732">Signal</keyword>
<dbReference type="InterPro" id="IPR050131">
    <property type="entry name" value="Peptidase_S8_subtilisin-like"/>
</dbReference>
<sequence>MGKILKINIAKITVLLFSFSLLLSTLGINVKATATENNIAKLIKDESKVTSKIKFKGIKSIEKDIENEVAITKENKDDIIRVIIELKDKPAALKTKNTIPSEEEINSVLKAQESVKAKVMNITKSNIKNSYGNLINGFSLDIKREEMKEIENLPEVLSVREANKYYPDMTTAKEFTQALNVWQDYGFKGEGLVVSIIDTGIDYTHKDMKSPLNTETMKIKDTNPSGPGKYYTEKIPYGYNYADKNLEVIDTSGSMHGMHVAGIVAADASDEEVNNGKGIQGVAPQAQLLAMKVFSNNPDIPFAYADDIIAAIEDSIKHGADIINMSLGSPAGYRNANDPEQKAIKNAADEGVISVVSAGNSSYSSDPYIFGKVTDVSTVGSPGLSKDALQVASYDNKSKLLPALTANIEKKKFLMGFTQCDIDPLDIFLSERKLEIVDCGLGTPSDFEGKNLLDKVALIKRGDIAFSEKQINAQNSGAIAVIIYNDKPGNEYINMASDPSIKIPAMFIKNSDGIKLKENIINNLTISFENAVTSVPNYGVDKMSSFSSWGPAPNLDFAPQITGPGGSIYSTLNNNKYGTKSGTSMSAPHVAGSTALIIQALKKSNLNLSGRELIEYVKNTIINTSQILMDNEFDLNSEIPYSPRRQGAGMIQTKDALENRVLALGENGEATISLKEIDTTTTFPLIIKNYGNKEETYNLSSFGGVLTAYNPGFGEGGKMHRDIILEGASLTFDNHTITVPAGETIIINATLNLNSNTPKDIFVEGFIKLEAVNESTFSLTVPYMGFYGEWDSEKIINPAPWEKNETNILPPSFAAIKLGEDYHFAGLENVTEDGVILNPEKIAISPNDDGYGDTIIPALYLMRNAKDVYVDVLDSNDNIVAKKVNTDTELRKKIFSSKGGNEVNILESLLWDGNIYDSSSGEFKVVEGDYTVVVNARVDLEDAKYQQFKIPVKIDNTKPTINITSSPNCNTNNYELVATLNDSLSGLNNIVLTLDGKEVDISTFTFENGILKGNIQLNEEGENNIILFALDNAFNEASTSLDITVGTTPEKGEIILTNVEQFIEVSNSNLTIEGYIKGNIEKVSIGGVDTVIKPDKTFSVDLTLEEGMNYILIYGENVNEEVVVNYSMKAFCDTEAPIIKLENPLADGNNVIKIPSNKLIIKGYVSDNTNGYKFYLNGENLLNILTDGEYGHEITKREFSKELKVNDGDIIYLKAVDNLKNETILKYKVKIDSTITGEKPKKVLNFKGKDITNNSLKLTWNETTNVTINEYIIYKDGVKIATVNGTSQEYLIDNLKANTLYNFKIIAKSIDEQLSRPVSINIRTKK</sequence>
<evidence type="ECO:0000256" key="1">
    <source>
        <dbReference type="ARBA" id="ARBA00011073"/>
    </source>
</evidence>
<dbReference type="InterPro" id="IPR046450">
    <property type="entry name" value="PA_dom_sf"/>
</dbReference>
<keyword evidence="8 10" id="KW-0720">Serine protease</keyword>
<dbReference type="PANTHER" id="PTHR43806:SF11">
    <property type="entry name" value="CEREVISIN-RELATED"/>
    <property type="match status" value="1"/>
</dbReference>
<feature type="active site" description="Charge relay system" evidence="9 10">
    <location>
        <position position="256"/>
    </location>
</feature>
<dbReference type="SUPFAM" id="SSF52743">
    <property type="entry name" value="Subtilisin-like"/>
    <property type="match status" value="1"/>
</dbReference>
<dbReference type="InterPro" id="IPR000209">
    <property type="entry name" value="Peptidase_S8/S53_dom"/>
</dbReference>
<dbReference type="InterPro" id="IPR023827">
    <property type="entry name" value="Peptidase_S8_Asp-AS"/>
</dbReference>
<dbReference type="InterPro" id="IPR003137">
    <property type="entry name" value="PA_domain"/>
</dbReference>
<dbReference type="Gene3D" id="3.50.30.30">
    <property type="match status" value="1"/>
</dbReference>
<dbReference type="InterPro" id="IPR003961">
    <property type="entry name" value="FN3_dom"/>
</dbReference>
<evidence type="ECO:0000256" key="5">
    <source>
        <dbReference type="ARBA" id="ARBA00022729"/>
    </source>
</evidence>
<dbReference type="InterPro" id="IPR023828">
    <property type="entry name" value="Peptidase_S8_Ser-AS"/>
</dbReference>
<dbReference type="Pfam" id="PF02225">
    <property type="entry name" value="PA"/>
    <property type="match status" value="1"/>
</dbReference>
<accession>A0A6I1MJB1</accession>
<evidence type="ECO:0000259" key="12">
    <source>
        <dbReference type="PROSITE" id="PS50853"/>
    </source>
</evidence>
<keyword evidence="6" id="KW-0677">Repeat</keyword>
<dbReference type="InterPro" id="IPR013783">
    <property type="entry name" value="Ig-like_fold"/>
</dbReference>
<dbReference type="Pfam" id="PF00082">
    <property type="entry name" value="Peptidase_S8"/>
    <property type="match status" value="1"/>
</dbReference>
<dbReference type="CDD" id="cd07475">
    <property type="entry name" value="Peptidases_S8_C5a_Peptidase"/>
    <property type="match status" value="1"/>
</dbReference>
<evidence type="ECO:0000313" key="14">
    <source>
        <dbReference type="Proteomes" id="UP000430345"/>
    </source>
</evidence>
<name>A0A6I1MJB1_9CLOT</name>
<dbReference type="PANTHER" id="PTHR43806">
    <property type="entry name" value="PEPTIDASE S8"/>
    <property type="match status" value="1"/>
</dbReference>
<dbReference type="SUPFAM" id="SSF49265">
    <property type="entry name" value="Fibronectin type III"/>
    <property type="match status" value="1"/>
</dbReference>
<protein>
    <submittedName>
        <fullName evidence="13">S8 family serine peptidase</fullName>
    </submittedName>
</protein>
<keyword evidence="7 10" id="KW-0378">Hydrolase</keyword>
<evidence type="ECO:0000256" key="10">
    <source>
        <dbReference type="PROSITE-ProRule" id="PRU01240"/>
    </source>
</evidence>
<comment type="caution">
    <text evidence="13">The sequence shown here is derived from an EMBL/GenBank/DDBJ whole genome shotgun (WGS) entry which is preliminary data.</text>
</comment>
<keyword evidence="2" id="KW-0134">Cell wall</keyword>
<dbReference type="PROSITE" id="PS00138">
    <property type="entry name" value="SUBTILASE_SER"/>
    <property type="match status" value="1"/>
</dbReference>
<dbReference type="InterPro" id="IPR034216">
    <property type="entry name" value="C5a_Peptidase"/>
</dbReference>
<dbReference type="GO" id="GO:0016020">
    <property type="term" value="C:membrane"/>
    <property type="evidence" value="ECO:0007669"/>
    <property type="project" value="InterPro"/>
</dbReference>
<dbReference type="Gene3D" id="2.60.40.1710">
    <property type="entry name" value="Subtilisin-like superfamily"/>
    <property type="match status" value="1"/>
</dbReference>
<dbReference type="InterPro" id="IPR010259">
    <property type="entry name" value="S8pro/Inhibitor_I9"/>
</dbReference>
<keyword evidence="14" id="KW-1185">Reference proteome</keyword>
<dbReference type="Pfam" id="PF00041">
    <property type="entry name" value="fn3"/>
    <property type="match status" value="1"/>
</dbReference>
<feature type="active site" description="Charge relay system" evidence="9 10">
    <location>
        <position position="584"/>
    </location>
</feature>
<dbReference type="SMART" id="SM00060">
    <property type="entry name" value="FN3"/>
    <property type="match status" value="1"/>
</dbReference>
<dbReference type="InterPro" id="IPR036116">
    <property type="entry name" value="FN3_sf"/>
</dbReference>
<dbReference type="Gene3D" id="3.40.50.200">
    <property type="entry name" value="Peptidase S8/S53 domain"/>
    <property type="match status" value="1"/>
</dbReference>
<dbReference type="CDD" id="cd00063">
    <property type="entry name" value="FN3"/>
    <property type="match status" value="1"/>
</dbReference>
<evidence type="ECO:0000256" key="2">
    <source>
        <dbReference type="ARBA" id="ARBA00022512"/>
    </source>
</evidence>
<dbReference type="SUPFAM" id="SSF52025">
    <property type="entry name" value="PA domain"/>
    <property type="match status" value="1"/>
</dbReference>
<dbReference type="Gene3D" id="2.60.40.10">
    <property type="entry name" value="Immunoglobulins"/>
    <property type="match status" value="1"/>
</dbReference>
<evidence type="ECO:0000313" key="13">
    <source>
        <dbReference type="EMBL" id="MPQ43475.1"/>
    </source>
</evidence>
<dbReference type="PROSITE" id="PS50853">
    <property type="entry name" value="FN3"/>
    <property type="match status" value="1"/>
</dbReference>
<dbReference type="PROSITE" id="PS00137">
    <property type="entry name" value="SUBTILASE_HIS"/>
    <property type="match status" value="1"/>
</dbReference>
<dbReference type="CDD" id="cd02133">
    <property type="entry name" value="PA_C5a_like"/>
    <property type="match status" value="1"/>
</dbReference>
<dbReference type="OrthoDB" id="9762689at2"/>
<evidence type="ECO:0000256" key="3">
    <source>
        <dbReference type="ARBA" id="ARBA00022525"/>
    </source>
</evidence>
<dbReference type="Pfam" id="PF06280">
    <property type="entry name" value="fn3_5"/>
    <property type="match status" value="1"/>
</dbReference>
<dbReference type="InterPro" id="IPR010435">
    <property type="entry name" value="C5a/SBT2-like_Fn3"/>
</dbReference>
<dbReference type="PRINTS" id="PR00723">
    <property type="entry name" value="SUBTILISIN"/>
</dbReference>
<keyword evidence="4 10" id="KW-0645">Protease</keyword>
<evidence type="ECO:0000256" key="6">
    <source>
        <dbReference type="ARBA" id="ARBA00022737"/>
    </source>
</evidence>